<dbReference type="InParanoid" id="A0A1V9XRL4"/>
<sequence length="125" mass="13861">MALDYDVTMVSSYDSSHPSENISNGAGAVFWTTTGTYPQCLVVTLKQTNHIKNLELFSCNVKELRIEATAESEPKAFEEITQQEIPAGNLQKTTVSDINGDFCHLRISILSGHEHFASIHDLTIF</sequence>
<dbReference type="SUPFAM" id="SSF49785">
    <property type="entry name" value="Galactose-binding domain-like"/>
    <property type="match status" value="1"/>
</dbReference>
<dbReference type="GO" id="GO:0030992">
    <property type="term" value="C:intraciliary transport particle B"/>
    <property type="evidence" value="ECO:0007669"/>
    <property type="project" value="InterPro"/>
</dbReference>
<reference evidence="1 2" key="1">
    <citation type="journal article" date="2017" name="Gigascience">
        <title>Draft genome of the honey bee ectoparasitic mite, Tropilaelaps mercedesae, is shaped by the parasitic life history.</title>
        <authorList>
            <person name="Dong X."/>
            <person name="Armstrong S.D."/>
            <person name="Xia D."/>
            <person name="Makepeace B.L."/>
            <person name="Darby A.C."/>
            <person name="Kadowaki T."/>
        </authorList>
    </citation>
    <scope>NUCLEOTIDE SEQUENCE [LARGE SCALE GENOMIC DNA]</scope>
    <source>
        <strain evidence="1">Wuxi-XJTLU</strain>
    </source>
</reference>
<dbReference type="STRING" id="418985.A0A1V9XRL4"/>
<dbReference type="OrthoDB" id="271080at2759"/>
<organism evidence="1 2">
    <name type="scientific">Tropilaelaps mercedesae</name>
    <dbReference type="NCBI Taxonomy" id="418985"/>
    <lineage>
        <taxon>Eukaryota</taxon>
        <taxon>Metazoa</taxon>
        <taxon>Ecdysozoa</taxon>
        <taxon>Arthropoda</taxon>
        <taxon>Chelicerata</taxon>
        <taxon>Arachnida</taxon>
        <taxon>Acari</taxon>
        <taxon>Parasitiformes</taxon>
        <taxon>Mesostigmata</taxon>
        <taxon>Gamasina</taxon>
        <taxon>Dermanyssoidea</taxon>
        <taxon>Laelapidae</taxon>
        <taxon>Tropilaelaps</taxon>
    </lineage>
</organism>
<dbReference type="InterPro" id="IPR008979">
    <property type="entry name" value="Galactose-bd-like_sf"/>
</dbReference>
<evidence type="ECO:0000313" key="2">
    <source>
        <dbReference type="Proteomes" id="UP000192247"/>
    </source>
</evidence>
<dbReference type="PANTHER" id="PTHR33906">
    <property type="entry name" value="INTRAFLAGELLAR TRANSPORT PROTEIN 25 HOMOLOG"/>
    <property type="match status" value="1"/>
</dbReference>
<comment type="caution">
    <text evidence="1">The sequence shown here is derived from an EMBL/GenBank/DDBJ whole genome shotgun (WGS) entry which is preliminary data.</text>
</comment>
<gene>
    <name evidence="1" type="ORF">BIW11_07974</name>
</gene>
<dbReference type="GO" id="GO:0005929">
    <property type="term" value="C:cilium"/>
    <property type="evidence" value="ECO:0007669"/>
    <property type="project" value="TreeGrafter"/>
</dbReference>
<name>A0A1V9XRL4_9ACAR</name>
<proteinExistence type="predicted"/>
<dbReference type="EMBL" id="MNPL01005262">
    <property type="protein sequence ID" value="OQR76137.1"/>
    <property type="molecule type" value="Genomic_DNA"/>
</dbReference>
<dbReference type="AlphaFoldDB" id="A0A1V9XRL4"/>
<keyword evidence="1" id="KW-0346">Stress response</keyword>
<dbReference type="GO" id="GO:0042073">
    <property type="term" value="P:intraciliary transport"/>
    <property type="evidence" value="ECO:0007669"/>
    <property type="project" value="InterPro"/>
</dbReference>
<dbReference type="Proteomes" id="UP000192247">
    <property type="component" value="Unassembled WGS sequence"/>
</dbReference>
<evidence type="ECO:0000313" key="1">
    <source>
        <dbReference type="EMBL" id="OQR76137.1"/>
    </source>
</evidence>
<keyword evidence="2" id="KW-1185">Reference proteome</keyword>
<dbReference type="Gene3D" id="2.60.120.260">
    <property type="entry name" value="Galactose-binding domain-like"/>
    <property type="match status" value="1"/>
</dbReference>
<dbReference type="InterPro" id="IPR033558">
    <property type="entry name" value="IFT25"/>
</dbReference>
<accession>A0A1V9XRL4</accession>
<dbReference type="PANTHER" id="PTHR33906:SF1">
    <property type="entry name" value="INTRAFLAGELLAR TRANSPORT PROTEIN 25 HOMOLOG"/>
    <property type="match status" value="1"/>
</dbReference>
<protein>
    <submittedName>
        <fullName evidence="1">Heat shock protein beta-11-like</fullName>
    </submittedName>
</protein>